<proteinExistence type="predicted"/>
<organism evidence="1 2">
    <name type="scientific">Echinops telfairi</name>
    <name type="common">Lesser hedgehog tenrec</name>
    <dbReference type="NCBI Taxonomy" id="9371"/>
    <lineage>
        <taxon>Eukaryota</taxon>
        <taxon>Metazoa</taxon>
        <taxon>Chordata</taxon>
        <taxon>Craniata</taxon>
        <taxon>Vertebrata</taxon>
        <taxon>Euteleostomi</taxon>
        <taxon>Mammalia</taxon>
        <taxon>Eutheria</taxon>
        <taxon>Afrotheria</taxon>
        <taxon>Tenrecidae</taxon>
        <taxon>Tenrecinae</taxon>
        <taxon>Echinops</taxon>
    </lineage>
</organism>
<keyword evidence="1" id="KW-1185">Reference proteome</keyword>
<evidence type="ECO:0000313" key="1">
    <source>
        <dbReference type="Proteomes" id="UP000694863"/>
    </source>
</evidence>
<dbReference type="RefSeq" id="XP_045148620.1">
    <property type="nucleotide sequence ID" value="XM_045292685.1"/>
</dbReference>
<gene>
    <name evidence="2" type="primary">LOC123521984</name>
</gene>
<reference evidence="2" key="1">
    <citation type="submission" date="2025-08" db="UniProtKB">
        <authorList>
            <consortium name="RefSeq"/>
        </authorList>
    </citation>
    <scope>IDENTIFICATION</scope>
</reference>
<protein>
    <submittedName>
        <fullName evidence="2">Uncharacterized protein LOC123521984</fullName>
    </submittedName>
</protein>
<sequence length="288" mass="30533">MNCIGNQIMCVTINGMWSGGHRPQMLRGCATANICQLPENATLGPTESGFHLTSRPVCSSSLLSPVAGSHTATPYKSKGNAKVTTCFTCSDPQNCEPLPCTEKENYCLRITVISAVGLARPVLWKNGSCVASTDCKSNNSLSGMGYWINATCCVGDCEEPPSPAVPLPAALSPFLCPTCSEESLESCNSTLYQQCLSGGTECMQLHITQIGSRSVNLSVQGCSSRALCDSQVDTQRLLAFSGYQLTRKPHCTNSRRAVMATKCTSDTAPRLSLALPVLMVALGTTTLS</sequence>
<evidence type="ECO:0000313" key="2">
    <source>
        <dbReference type="RefSeq" id="XP_045148620.1"/>
    </source>
</evidence>
<accession>A0AC55DA54</accession>
<dbReference type="Proteomes" id="UP000694863">
    <property type="component" value="Unplaced"/>
</dbReference>
<name>A0AC55DA54_ECHTE</name>